<dbReference type="Gene3D" id="2.30.30.390">
    <property type="entry name" value="Hemimethylated DNA-binding domain"/>
    <property type="match status" value="1"/>
</dbReference>
<dbReference type="SUPFAM" id="SSF81383">
    <property type="entry name" value="F-box domain"/>
    <property type="match status" value="1"/>
</dbReference>
<gene>
    <name evidence="2" type="ORF">VM1G_05332</name>
</gene>
<dbReference type="InterPro" id="IPR036047">
    <property type="entry name" value="F-box-like_dom_sf"/>
</dbReference>
<dbReference type="PANTHER" id="PTHR31350:SF27">
    <property type="entry name" value="HEMIMETHYLATED DNA-BINDING DOMAIN-CONTAINING PROTEIN"/>
    <property type="match status" value="1"/>
</dbReference>
<dbReference type="InterPro" id="IPR001810">
    <property type="entry name" value="F-box_dom"/>
</dbReference>
<dbReference type="Pfam" id="PF12937">
    <property type="entry name" value="F-box-like"/>
    <property type="match status" value="1"/>
</dbReference>
<dbReference type="Pfam" id="PF08755">
    <property type="entry name" value="YccV-like"/>
    <property type="match status" value="1"/>
</dbReference>
<dbReference type="EMBL" id="CM003102">
    <property type="protein sequence ID" value="KUI69981.1"/>
    <property type="molecule type" value="Genomic_DNA"/>
</dbReference>
<accession>A0A194W0E5</accession>
<dbReference type="InterPro" id="IPR036623">
    <property type="entry name" value="Hemimethylated_DNA-bd_sf"/>
</dbReference>
<keyword evidence="3" id="KW-1185">Reference proteome</keyword>
<dbReference type="AlphaFoldDB" id="A0A194W0E5"/>
<reference evidence="2" key="1">
    <citation type="submission" date="2014-12" db="EMBL/GenBank/DDBJ databases">
        <title>Genome Sequence of Valsa Canker Pathogens Uncovers a Specific Adaption of Colonization on Woody Bark.</title>
        <authorList>
            <person name="Yin Z."/>
            <person name="Liu H."/>
            <person name="Gao X."/>
            <person name="Li Z."/>
            <person name="Song N."/>
            <person name="Ke X."/>
            <person name="Dai Q."/>
            <person name="Wu Y."/>
            <person name="Sun Y."/>
            <person name="Xu J.-R."/>
            <person name="Kang Z.K."/>
            <person name="Wang L."/>
            <person name="Huang L."/>
        </authorList>
    </citation>
    <scope>NUCLEOTIDE SEQUENCE [LARGE SCALE GENOMIC DNA]</scope>
    <source>
        <strain evidence="2">03-8</strain>
    </source>
</reference>
<dbReference type="PROSITE" id="PS50181">
    <property type="entry name" value="FBOX"/>
    <property type="match status" value="1"/>
</dbReference>
<organism evidence="2 3">
    <name type="scientific">Cytospora mali</name>
    <name type="common">Apple Valsa canker fungus</name>
    <name type="synonym">Valsa mali</name>
    <dbReference type="NCBI Taxonomy" id="578113"/>
    <lineage>
        <taxon>Eukaryota</taxon>
        <taxon>Fungi</taxon>
        <taxon>Dikarya</taxon>
        <taxon>Ascomycota</taxon>
        <taxon>Pezizomycotina</taxon>
        <taxon>Sordariomycetes</taxon>
        <taxon>Sordariomycetidae</taxon>
        <taxon>Diaporthales</taxon>
        <taxon>Cytosporaceae</taxon>
        <taxon>Cytospora</taxon>
    </lineage>
</organism>
<dbReference type="GO" id="GO:0003677">
    <property type="term" value="F:DNA binding"/>
    <property type="evidence" value="ECO:0007669"/>
    <property type="project" value="InterPro"/>
</dbReference>
<protein>
    <submittedName>
        <fullName evidence="2">F-box only protein 21</fullName>
    </submittedName>
</protein>
<proteinExistence type="predicted"/>
<dbReference type="Proteomes" id="UP000078559">
    <property type="component" value="Chromosome 5"/>
</dbReference>
<dbReference type="SMART" id="SM00992">
    <property type="entry name" value="YccV-like"/>
    <property type="match status" value="1"/>
</dbReference>
<dbReference type="SUPFAM" id="SSF141255">
    <property type="entry name" value="YccV-like"/>
    <property type="match status" value="1"/>
</dbReference>
<dbReference type="PANTHER" id="PTHR31350">
    <property type="entry name" value="SI:DKEY-261L7.2"/>
    <property type="match status" value="1"/>
</dbReference>
<dbReference type="NCBIfam" id="TIGR02097">
    <property type="entry name" value="yccV"/>
    <property type="match status" value="1"/>
</dbReference>
<dbReference type="InterPro" id="IPR032698">
    <property type="entry name" value="SirB1_N"/>
</dbReference>
<evidence type="ECO:0000313" key="3">
    <source>
        <dbReference type="Proteomes" id="UP000078559"/>
    </source>
</evidence>
<feature type="domain" description="F-box" evidence="1">
    <location>
        <begin position="12"/>
        <end position="59"/>
    </location>
</feature>
<dbReference type="OrthoDB" id="28868at2759"/>
<sequence length="591" mass="67737">MTEPIPATMKSLPKLLQLPDELLDSIISQLVTPTDTVYFGLTCRRTHNLVRASPVWRRHCLSTWQYWTPRHDLPAKLARPPLHTDWRQLYIERIRIDRKAAGLFEALLLSQQHRAQRMQEIAAGGRDVQDLLLRLKDGTPDEAEDVLARRWHAEAILGMVHRTAAIATWWRLRRDREVSLEEALCAFDLFLLAADRVELVGDVKAELDRIAECVRGTTDVFEELSTRQRALRIAEYLVSQGLVGNPDTANYHALRNNFISIALFSEEHTSLPLQSVAIYCAVAKRLGVDAKPSNVPGHVLAVVTAPVGQSLDGGPMDASDSVERMHMDPWRQTQEITEDELSLRLLHAGIPPYQHHFYISGADTLEMILRTSRNILRSVEGIRFGTPSQLDTEAAQYSAAWAMFILGDNNPALATMQRLQCWDFLLEKFHTYFPHDSALVTENMLPMLENLAEHHHVSEVLERMQEEDRVQKVQKLREANDSGVQFRIGHYFNHKRYGYRGFIVGWDPQCAAGQAWIMRMGVDELPRGREQPFYNIVCMDRSRRYVAEENIEPLNERPPLDMLRLGGQFFKRWGDEEGKFVSNICDEYPDD</sequence>
<evidence type="ECO:0000313" key="2">
    <source>
        <dbReference type="EMBL" id="KUI69981.1"/>
    </source>
</evidence>
<dbReference type="Pfam" id="PF13369">
    <property type="entry name" value="Transglut_core2"/>
    <property type="match status" value="1"/>
</dbReference>
<name>A0A194W0E5_CYTMA</name>
<dbReference type="InterPro" id="IPR011722">
    <property type="entry name" value="Hemimethylated_DNA-bd_dom"/>
</dbReference>
<evidence type="ECO:0000259" key="1">
    <source>
        <dbReference type="PROSITE" id="PS50181"/>
    </source>
</evidence>
<dbReference type="Gene3D" id="1.20.1280.50">
    <property type="match status" value="1"/>
</dbReference>